<evidence type="ECO:0000256" key="1">
    <source>
        <dbReference type="SAM" id="MobiDB-lite"/>
    </source>
</evidence>
<comment type="caution">
    <text evidence="2">The sequence shown here is derived from an EMBL/GenBank/DDBJ whole genome shotgun (WGS) entry which is preliminary data.</text>
</comment>
<dbReference type="EMBL" id="JANIIK010000113">
    <property type="protein sequence ID" value="KAJ3591608.1"/>
    <property type="molecule type" value="Genomic_DNA"/>
</dbReference>
<evidence type="ECO:0000313" key="2">
    <source>
        <dbReference type="EMBL" id="KAJ3591608.1"/>
    </source>
</evidence>
<feature type="compositionally biased region" description="Low complexity" evidence="1">
    <location>
        <begin position="48"/>
        <end position="66"/>
    </location>
</feature>
<dbReference type="Proteomes" id="UP001148018">
    <property type="component" value="Unassembled WGS sequence"/>
</dbReference>
<evidence type="ECO:0000313" key="3">
    <source>
        <dbReference type="Proteomes" id="UP001148018"/>
    </source>
</evidence>
<keyword evidence="3" id="KW-1185">Reference proteome</keyword>
<dbReference type="AlphaFoldDB" id="A0A9Q0DNK6"/>
<feature type="region of interest" description="Disordered" evidence="1">
    <location>
        <begin position="43"/>
        <end position="108"/>
    </location>
</feature>
<name>A0A9Q0DNK6_9TELE</name>
<sequence>MGGRRWDLITLAPRRATPYSHNHETKGAGTYHAMRAQKARTGEGFMQPPTTSTTSPTATPLSTPFPLSHPPTHLIQQTRLRPVGNATLCPPRRAKITRRSKTDRDILE</sequence>
<proteinExistence type="predicted"/>
<protein>
    <submittedName>
        <fullName evidence="2">Uncharacterized protein</fullName>
    </submittedName>
</protein>
<reference evidence="2" key="1">
    <citation type="submission" date="2022-07" db="EMBL/GenBank/DDBJ databases">
        <title>Chromosome-level genome of Muraenolepis orangiensis.</title>
        <authorList>
            <person name="Kim J."/>
        </authorList>
    </citation>
    <scope>NUCLEOTIDE SEQUENCE</scope>
    <source>
        <strain evidence="2">KU_S4_2022</strain>
        <tissue evidence="2">Muscle</tissue>
    </source>
</reference>
<organism evidence="2 3">
    <name type="scientific">Muraenolepis orangiensis</name>
    <name type="common">Patagonian moray cod</name>
    <dbReference type="NCBI Taxonomy" id="630683"/>
    <lineage>
        <taxon>Eukaryota</taxon>
        <taxon>Metazoa</taxon>
        <taxon>Chordata</taxon>
        <taxon>Craniata</taxon>
        <taxon>Vertebrata</taxon>
        <taxon>Euteleostomi</taxon>
        <taxon>Actinopterygii</taxon>
        <taxon>Neopterygii</taxon>
        <taxon>Teleostei</taxon>
        <taxon>Neoteleostei</taxon>
        <taxon>Acanthomorphata</taxon>
        <taxon>Zeiogadaria</taxon>
        <taxon>Gadariae</taxon>
        <taxon>Gadiformes</taxon>
        <taxon>Muraenolepidoidei</taxon>
        <taxon>Muraenolepididae</taxon>
        <taxon>Muraenolepis</taxon>
    </lineage>
</organism>
<accession>A0A9Q0DNK6</accession>
<gene>
    <name evidence="2" type="ORF">NHX12_006741</name>
</gene>